<reference evidence="2 3" key="1">
    <citation type="journal article" date="2018" name="Sci. Rep.">
        <title>Genome sequence of the cauliflower mushroom Sparassis crispa (Hanabiratake) and its association with beneficial usage.</title>
        <authorList>
            <person name="Kiyama R."/>
            <person name="Furutani Y."/>
            <person name="Kawaguchi K."/>
            <person name="Nakanishi T."/>
        </authorList>
    </citation>
    <scope>NUCLEOTIDE SEQUENCE [LARGE SCALE GENOMIC DNA]</scope>
</reference>
<dbReference type="InParanoid" id="A0A401G7I9"/>
<dbReference type="AlphaFoldDB" id="A0A401G7I9"/>
<dbReference type="Proteomes" id="UP000287166">
    <property type="component" value="Unassembled WGS sequence"/>
</dbReference>
<evidence type="ECO:0000313" key="3">
    <source>
        <dbReference type="Proteomes" id="UP000287166"/>
    </source>
</evidence>
<proteinExistence type="predicted"/>
<feature type="region of interest" description="Disordered" evidence="1">
    <location>
        <begin position="31"/>
        <end position="105"/>
    </location>
</feature>
<keyword evidence="3" id="KW-1185">Reference proteome</keyword>
<evidence type="ECO:0000313" key="2">
    <source>
        <dbReference type="EMBL" id="GBE78113.1"/>
    </source>
</evidence>
<dbReference type="RefSeq" id="XP_027609026.1">
    <property type="nucleotide sequence ID" value="XM_027753225.1"/>
</dbReference>
<dbReference type="OrthoDB" id="3262732at2759"/>
<organism evidence="2 3">
    <name type="scientific">Sparassis crispa</name>
    <dbReference type="NCBI Taxonomy" id="139825"/>
    <lineage>
        <taxon>Eukaryota</taxon>
        <taxon>Fungi</taxon>
        <taxon>Dikarya</taxon>
        <taxon>Basidiomycota</taxon>
        <taxon>Agaricomycotina</taxon>
        <taxon>Agaricomycetes</taxon>
        <taxon>Polyporales</taxon>
        <taxon>Sparassidaceae</taxon>
        <taxon>Sparassis</taxon>
    </lineage>
</organism>
<dbReference type="GeneID" id="38775030"/>
<protein>
    <submittedName>
        <fullName evidence="2">Uncharacterized protein</fullName>
    </submittedName>
</protein>
<dbReference type="EMBL" id="BFAD01000001">
    <property type="protein sequence ID" value="GBE78113.1"/>
    <property type="molecule type" value="Genomic_DNA"/>
</dbReference>
<accession>A0A401G7I9</accession>
<feature type="compositionally biased region" description="Polar residues" evidence="1">
    <location>
        <begin position="50"/>
        <end position="68"/>
    </location>
</feature>
<feature type="compositionally biased region" description="Basic and acidic residues" evidence="1">
    <location>
        <begin position="31"/>
        <end position="42"/>
    </location>
</feature>
<sequence length="105" mass="12013">MSNTRSTNTEKKELYSRELAEYTFRQWDSARRAMEASRDKPQGKSPPRSTPSSSVQRESGYLSRTSHGVKSIDYARRSYKPVDSNGREGCSMNRSAPFSKVHVQY</sequence>
<gene>
    <name evidence="2" type="ORF">SCP_0109950</name>
</gene>
<evidence type="ECO:0000256" key="1">
    <source>
        <dbReference type="SAM" id="MobiDB-lite"/>
    </source>
</evidence>
<name>A0A401G7I9_9APHY</name>
<comment type="caution">
    <text evidence="2">The sequence shown here is derived from an EMBL/GenBank/DDBJ whole genome shotgun (WGS) entry which is preliminary data.</text>
</comment>